<dbReference type="AlphaFoldDB" id="A0A2M7CJ65"/>
<proteinExistence type="predicted"/>
<name>A0A2M7CJ65_9BACT</name>
<comment type="caution">
    <text evidence="2">The sequence shown here is derived from an EMBL/GenBank/DDBJ whole genome shotgun (WGS) entry which is preliminary data.</text>
</comment>
<evidence type="ECO:0000313" key="2">
    <source>
        <dbReference type="EMBL" id="PIV25654.1"/>
    </source>
</evidence>
<feature type="region of interest" description="Disordered" evidence="1">
    <location>
        <begin position="68"/>
        <end position="87"/>
    </location>
</feature>
<gene>
    <name evidence="2" type="ORF">COS38_00525</name>
</gene>
<sequence>MTRTKRKIIKFSNYSFCVTLPKKAIDKLGWKKGDDVSVNFDEKSKRINIFKSRGEKTAVQQVSKTTKIADKKSKTKTTAKSIPRLRW</sequence>
<dbReference type="EMBL" id="PEUM01000013">
    <property type="protein sequence ID" value="PIV25654.1"/>
    <property type="molecule type" value="Genomic_DNA"/>
</dbReference>
<evidence type="ECO:0008006" key="4">
    <source>
        <dbReference type="Google" id="ProtNLM"/>
    </source>
</evidence>
<dbReference type="Gene3D" id="2.10.260.10">
    <property type="match status" value="1"/>
</dbReference>
<reference evidence="3" key="1">
    <citation type="submission" date="2017-09" db="EMBL/GenBank/DDBJ databases">
        <title>Depth-based differentiation of microbial function through sediment-hosted aquifers and enrichment of novel symbionts in the deep terrestrial subsurface.</title>
        <authorList>
            <person name="Probst A.J."/>
            <person name="Ladd B."/>
            <person name="Jarett J.K."/>
            <person name="Geller-Mcgrath D.E."/>
            <person name="Sieber C.M.K."/>
            <person name="Emerson J.B."/>
            <person name="Anantharaman K."/>
            <person name="Thomas B.C."/>
            <person name="Malmstrom R."/>
            <person name="Stieglmeier M."/>
            <person name="Klingl A."/>
            <person name="Woyke T."/>
            <person name="Ryan C.M."/>
            <person name="Banfield J.F."/>
        </authorList>
    </citation>
    <scope>NUCLEOTIDE SEQUENCE [LARGE SCALE GENOMIC DNA]</scope>
</reference>
<protein>
    <recommendedName>
        <fullName evidence="4">SpoVT-AbrB domain-containing protein</fullName>
    </recommendedName>
</protein>
<dbReference type="Proteomes" id="UP000229966">
    <property type="component" value="Unassembled WGS sequence"/>
</dbReference>
<dbReference type="SUPFAM" id="SSF89447">
    <property type="entry name" value="AbrB/MazE/MraZ-like"/>
    <property type="match status" value="1"/>
</dbReference>
<organism evidence="2 3">
    <name type="scientific">Candidatus Berkelbacteria bacterium CG03_land_8_20_14_0_80_40_36</name>
    <dbReference type="NCBI Taxonomy" id="1974509"/>
    <lineage>
        <taxon>Bacteria</taxon>
        <taxon>Candidatus Berkelbacteria</taxon>
    </lineage>
</organism>
<dbReference type="InterPro" id="IPR037914">
    <property type="entry name" value="SpoVT-AbrB_sf"/>
</dbReference>
<accession>A0A2M7CJ65</accession>
<feature type="compositionally biased region" description="Basic residues" evidence="1">
    <location>
        <begin position="73"/>
        <end position="87"/>
    </location>
</feature>
<evidence type="ECO:0000256" key="1">
    <source>
        <dbReference type="SAM" id="MobiDB-lite"/>
    </source>
</evidence>
<evidence type="ECO:0000313" key="3">
    <source>
        <dbReference type="Proteomes" id="UP000229966"/>
    </source>
</evidence>